<accession>A0A381UY85</accession>
<protein>
    <submittedName>
        <fullName evidence="1">Uncharacterized protein</fullName>
    </submittedName>
</protein>
<dbReference type="AlphaFoldDB" id="A0A381UY85"/>
<reference evidence="1" key="1">
    <citation type="submission" date="2018-05" db="EMBL/GenBank/DDBJ databases">
        <authorList>
            <person name="Lanie J.A."/>
            <person name="Ng W.-L."/>
            <person name="Kazmierczak K.M."/>
            <person name="Andrzejewski T.M."/>
            <person name="Davidsen T.M."/>
            <person name="Wayne K.J."/>
            <person name="Tettelin H."/>
            <person name="Glass J.I."/>
            <person name="Rusch D."/>
            <person name="Podicherti R."/>
            <person name="Tsui H.-C.T."/>
            <person name="Winkler M.E."/>
        </authorList>
    </citation>
    <scope>NUCLEOTIDE SEQUENCE</scope>
</reference>
<sequence length="653" mass="69746">MSAARHYSLHLAKRLAAWWLLLIILELGHVAWAGLVTYNDFGTPGRRDPSVSRIGATPAELKAGNGTVEKTGKLIDFADGQTSGVQLKFTLTGSPLGQAEIGDDAPVGTDAGGVFNDRVNCSGGTPLPDGKVHFIDLFGLDPSAYYELVLFSSSPGDGDAKPVLFTLWDVSSFENRSTVAAGRVTISGQFGRTTKIETSDNSGVGRGDVCRFGFIRSGSDGDLRVILQSPGGGQLNALMLREQTPPVLAGKPLVTLGEDHAVIRGTIADPAKGAVELRWREARSQATWQSMKLTPDESGAVEAQLDSLPVFVEQEFVFVQQTGNGEIASETQTIRPQKLGVIYSTGFEPTEPVAFLPGAITTQTGPWRVAKGNAEVQADRVAHGGQAVRTGDCIIEMTLENPEPVLWADAFIQDPGISQARQIPDGIASSLLLFRGGKLIALDGDGSGGGNFITVAELPIGRFTRLTIRTDYEAKQFDVWVDGKPALDKLGFKDNSVARFHGAKRLAGANSYLDDFSLSTWGLDRDSDGDGLNDLDEAKFYGSYPLLADSDRDGASDAHEIAAGTHPADPGSIFAVKIDAADAGKTKLSIPTLTGLDYTLQRRAALDHGRWKTIPGFENVPGDGSVQSFLETPDGRNYFYRGVIVNRLNALNP</sequence>
<evidence type="ECO:0000313" key="1">
    <source>
        <dbReference type="EMBL" id="SVA33055.1"/>
    </source>
</evidence>
<name>A0A381UY85_9ZZZZ</name>
<dbReference type="EMBL" id="UINC01007391">
    <property type="protein sequence ID" value="SVA33055.1"/>
    <property type="molecule type" value="Genomic_DNA"/>
</dbReference>
<proteinExistence type="predicted"/>
<gene>
    <name evidence="1" type="ORF">METZ01_LOCUS85909</name>
</gene>
<organism evidence="1">
    <name type="scientific">marine metagenome</name>
    <dbReference type="NCBI Taxonomy" id="408172"/>
    <lineage>
        <taxon>unclassified sequences</taxon>
        <taxon>metagenomes</taxon>
        <taxon>ecological metagenomes</taxon>
    </lineage>
</organism>